<name>A0AAW7N7Z8_9LACO</name>
<comment type="caution">
    <text evidence="1">The sequence shown here is derived from an EMBL/GenBank/DDBJ whole genome shotgun (WGS) entry which is preliminary data.</text>
</comment>
<accession>A0AAW7N7Z8</accession>
<dbReference type="AlphaFoldDB" id="A0AAW7N7Z8"/>
<gene>
    <name evidence="1" type="ORF">QYC35_08255</name>
</gene>
<proteinExistence type="predicted"/>
<dbReference type="EMBL" id="JAUIQT010000001">
    <property type="protein sequence ID" value="MDN4834176.1"/>
    <property type="molecule type" value="Genomic_DNA"/>
</dbReference>
<sequence>MIQISVSFRNELIKINEKNVEVKINENDIVPAQVIKVNNKTITLKTEDNEIITVDRPKSTIKDKLFLKTMIDILRSGIWIPVNKKLKQLLRYDWFDSLEEYQFL</sequence>
<protein>
    <submittedName>
        <fullName evidence="1">Uncharacterized protein</fullName>
    </submittedName>
</protein>
<dbReference type="Proteomes" id="UP001174888">
    <property type="component" value="Unassembled WGS sequence"/>
</dbReference>
<evidence type="ECO:0000313" key="2">
    <source>
        <dbReference type="Proteomes" id="UP001174888"/>
    </source>
</evidence>
<reference evidence="1" key="1">
    <citation type="submission" date="2023-07" db="EMBL/GenBank/DDBJ databases">
        <title>Complete genome sequence of Ligilactobacillus salivarius SRCM217594 isolated from Gallus gallus domesticus feces.</title>
        <authorList>
            <person name="Yang H.-G."/>
            <person name="Ryu M.-S."/>
            <person name="Ha G.-S."/>
            <person name="Yang H.-J."/>
            <person name="Jeong D.-Y."/>
        </authorList>
    </citation>
    <scope>NUCLEOTIDE SEQUENCE</scope>
    <source>
        <strain evidence="1">SRCM217594</strain>
    </source>
</reference>
<evidence type="ECO:0000313" key="1">
    <source>
        <dbReference type="EMBL" id="MDN4834176.1"/>
    </source>
</evidence>
<organism evidence="1 2">
    <name type="scientific">Ligilactobacillus salivarius</name>
    <dbReference type="NCBI Taxonomy" id="1624"/>
    <lineage>
        <taxon>Bacteria</taxon>
        <taxon>Bacillati</taxon>
        <taxon>Bacillota</taxon>
        <taxon>Bacilli</taxon>
        <taxon>Lactobacillales</taxon>
        <taxon>Lactobacillaceae</taxon>
        <taxon>Ligilactobacillus</taxon>
    </lineage>
</organism>